<dbReference type="InterPro" id="IPR023346">
    <property type="entry name" value="Lysozyme-like_dom_sf"/>
</dbReference>
<dbReference type="AlphaFoldDB" id="D5CUC4"/>
<dbReference type="EMBL" id="CP001965">
    <property type="protein sequence ID" value="ADE10459.1"/>
    <property type="molecule type" value="Genomic_DNA"/>
</dbReference>
<feature type="signal peptide" evidence="2">
    <location>
        <begin position="1"/>
        <end position="27"/>
    </location>
</feature>
<keyword evidence="5" id="KW-1185">Reference proteome</keyword>
<dbReference type="Pfam" id="PF01464">
    <property type="entry name" value="SLT"/>
    <property type="match status" value="1"/>
</dbReference>
<evidence type="ECO:0000256" key="2">
    <source>
        <dbReference type="SAM" id="SignalP"/>
    </source>
</evidence>
<dbReference type="CAZy" id="GH23">
    <property type="family name" value="Glycoside Hydrolase Family 23"/>
</dbReference>
<organism evidence="4 5">
    <name type="scientific">Sideroxydans lithotrophicus (strain ES-1)</name>
    <dbReference type="NCBI Taxonomy" id="580332"/>
    <lineage>
        <taxon>Bacteria</taxon>
        <taxon>Pseudomonadati</taxon>
        <taxon>Pseudomonadota</taxon>
        <taxon>Betaproteobacteria</taxon>
        <taxon>Nitrosomonadales</taxon>
        <taxon>Gallionellaceae</taxon>
        <taxon>Sideroxydans</taxon>
    </lineage>
</organism>
<reference evidence="4 5" key="1">
    <citation type="submission" date="2010-03" db="EMBL/GenBank/DDBJ databases">
        <title>Complete sequence of Sideroxydans lithotrophicus ES-1.</title>
        <authorList>
            <consortium name="US DOE Joint Genome Institute"/>
            <person name="Lucas S."/>
            <person name="Copeland A."/>
            <person name="Lapidus A."/>
            <person name="Cheng J.-F."/>
            <person name="Bruce D."/>
            <person name="Goodwin L."/>
            <person name="Pitluck S."/>
            <person name="Munk A.C."/>
            <person name="Detter J.C."/>
            <person name="Han C."/>
            <person name="Tapia R."/>
            <person name="Larimer F."/>
            <person name="Land M."/>
            <person name="Hauser L."/>
            <person name="Kyrpides N."/>
            <person name="Ivanova N."/>
            <person name="Emerson D."/>
            <person name="Woyke T."/>
        </authorList>
    </citation>
    <scope>NUCLEOTIDE SEQUENCE [LARGE SCALE GENOMIC DNA]</scope>
    <source>
        <strain evidence="4 5">ES-1</strain>
    </source>
</reference>
<dbReference type="eggNOG" id="COG0741">
    <property type="taxonomic scope" value="Bacteria"/>
</dbReference>
<evidence type="ECO:0000256" key="1">
    <source>
        <dbReference type="ARBA" id="ARBA00007734"/>
    </source>
</evidence>
<proteinExistence type="inferred from homology"/>
<dbReference type="SUPFAM" id="SSF53955">
    <property type="entry name" value="Lysozyme-like"/>
    <property type="match status" value="1"/>
</dbReference>
<dbReference type="HOGENOM" id="CLU_092742_0_0_4"/>
<evidence type="ECO:0000259" key="3">
    <source>
        <dbReference type="Pfam" id="PF01464"/>
    </source>
</evidence>
<dbReference type="PANTHER" id="PTHR37423">
    <property type="entry name" value="SOLUBLE LYTIC MUREIN TRANSGLYCOSYLASE-RELATED"/>
    <property type="match status" value="1"/>
</dbReference>
<dbReference type="KEGG" id="slt:Slit_0217"/>
<dbReference type="RefSeq" id="WP_013028358.1">
    <property type="nucleotide sequence ID" value="NC_013959.1"/>
</dbReference>
<dbReference type="Proteomes" id="UP000001625">
    <property type="component" value="Chromosome"/>
</dbReference>
<dbReference type="PANTHER" id="PTHR37423:SF2">
    <property type="entry name" value="MEMBRANE-BOUND LYTIC MUREIN TRANSGLYCOSYLASE C"/>
    <property type="match status" value="1"/>
</dbReference>
<feature type="domain" description="Transglycosylase SLT" evidence="3">
    <location>
        <begin position="59"/>
        <end position="155"/>
    </location>
</feature>
<evidence type="ECO:0000313" key="4">
    <source>
        <dbReference type="EMBL" id="ADE10459.1"/>
    </source>
</evidence>
<dbReference type="STRING" id="580332.Slit_0217"/>
<dbReference type="InterPro" id="IPR008258">
    <property type="entry name" value="Transglycosylase_SLT_dom_1"/>
</dbReference>
<protein>
    <submittedName>
        <fullName evidence="4">Lytic transglycosylase catalytic</fullName>
    </submittedName>
</protein>
<accession>D5CUC4</accession>
<comment type="similarity">
    <text evidence="1">Belongs to the transglycosylase Slt family.</text>
</comment>
<keyword evidence="2" id="KW-0732">Signal</keyword>
<feature type="chain" id="PRO_5003070137" evidence="2">
    <location>
        <begin position="28"/>
        <end position="207"/>
    </location>
</feature>
<sequence precursor="true">MRLSRKHARIALVAVVALMLLPMLALADVPRDAARHQRDLTRHARAVWGMDAPVAMFGAQIHQESRWRANAQSVVGAQGIAQFMPQTATWISGAYKLGEPQPYNTGWALRAMVTYDRHLWQQIDAATPCDRAAMTLSAYNGGLGWVYRDQSLAAKNGHDRRRWFSMVELFNAGRSAANFAENRGYPRVILIKWQPTYASWGGEIVCN</sequence>
<dbReference type="Gene3D" id="1.10.530.10">
    <property type="match status" value="1"/>
</dbReference>
<name>D5CUC4_SIDLE</name>
<evidence type="ECO:0000313" key="5">
    <source>
        <dbReference type="Proteomes" id="UP000001625"/>
    </source>
</evidence>
<gene>
    <name evidence="4" type="ordered locus">Slit_0217</name>
</gene>